<gene>
    <name evidence="3" type="ORF">UX47_C0014G0009</name>
</gene>
<keyword evidence="1" id="KW-0812">Transmembrane</keyword>
<proteinExistence type="predicted"/>
<feature type="transmembrane region" description="Helical" evidence="1">
    <location>
        <begin position="227"/>
        <end position="253"/>
    </location>
</feature>
<protein>
    <recommendedName>
        <fullName evidence="5">DUF4190 domain-containing protein</fullName>
    </recommendedName>
</protein>
<dbReference type="AlphaFoldDB" id="A0A0G1PHS5"/>
<sequence>MKLIKNLFLLILFVLSTGKVLAQSSGMALSVPIADQGITDGTLISSGLTGFETSKVEYDSAFYGVVTTSPAIAFEDISSASGSFLVTTTGTVQVRVTTQGGKIKVGDNITTSTRAGVGVVAEFEGYVVGTALEPCVEADITKECLIKVSLAPRYSPGSNSGTRGVNLFLNIKKAAGSPFLSPLTSLRYLLAVLTTASAFAFGFYFFGRSGKTGIEALGRNPLAAKKIGVGMVMNFVLTGLVMGFGLLIAYMILVL</sequence>
<keyword evidence="2" id="KW-0732">Signal</keyword>
<evidence type="ECO:0000313" key="4">
    <source>
        <dbReference type="Proteomes" id="UP000034794"/>
    </source>
</evidence>
<feature type="signal peptide" evidence="2">
    <location>
        <begin position="1"/>
        <end position="22"/>
    </location>
</feature>
<keyword evidence="1" id="KW-1133">Transmembrane helix</keyword>
<name>A0A0G1PHS5_9BACT</name>
<accession>A0A0G1PHS5</accession>
<organism evidence="3 4">
    <name type="scientific">Candidatus Collierbacteria bacterium GW2011_GWA2_46_26</name>
    <dbReference type="NCBI Taxonomy" id="1618381"/>
    <lineage>
        <taxon>Bacteria</taxon>
        <taxon>Candidatus Collieribacteriota</taxon>
    </lineage>
</organism>
<dbReference type="Gene3D" id="1.20.20.10">
    <property type="entry name" value="F1F0 ATP synthase subunit C"/>
    <property type="match status" value="1"/>
</dbReference>
<dbReference type="EMBL" id="LCMI01000014">
    <property type="protein sequence ID" value="KKU32316.1"/>
    <property type="molecule type" value="Genomic_DNA"/>
</dbReference>
<dbReference type="Proteomes" id="UP000034794">
    <property type="component" value="Unassembled WGS sequence"/>
</dbReference>
<evidence type="ECO:0000256" key="2">
    <source>
        <dbReference type="SAM" id="SignalP"/>
    </source>
</evidence>
<comment type="caution">
    <text evidence="3">The sequence shown here is derived from an EMBL/GenBank/DDBJ whole genome shotgun (WGS) entry which is preliminary data.</text>
</comment>
<dbReference type="InterPro" id="IPR038662">
    <property type="entry name" value="ATP_synth_F0_csu_sf"/>
</dbReference>
<evidence type="ECO:0008006" key="5">
    <source>
        <dbReference type="Google" id="ProtNLM"/>
    </source>
</evidence>
<evidence type="ECO:0000313" key="3">
    <source>
        <dbReference type="EMBL" id="KKU32316.1"/>
    </source>
</evidence>
<feature type="chain" id="PRO_5002539051" description="DUF4190 domain-containing protein" evidence="2">
    <location>
        <begin position="23"/>
        <end position="255"/>
    </location>
</feature>
<evidence type="ECO:0000256" key="1">
    <source>
        <dbReference type="SAM" id="Phobius"/>
    </source>
</evidence>
<feature type="transmembrane region" description="Helical" evidence="1">
    <location>
        <begin position="188"/>
        <end position="206"/>
    </location>
</feature>
<reference evidence="3 4" key="1">
    <citation type="journal article" date="2015" name="Nature">
        <title>rRNA introns, odd ribosomes, and small enigmatic genomes across a large radiation of phyla.</title>
        <authorList>
            <person name="Brown C.T."/>
            <person name="Hug L.A."/>
            <person name="Thomas B.C."/>
            <person name="Sharon I."/>
            <person name="Castelle C.J."/>
            <person name="Singh A."/>
            <person name="Wilkins M.J."/>
            <person name="Williams K.H."/>
            <person name="Banfield J.F."/>
        </authorList>
    </citation>
    <scope>NUCLEOTIDE SEQUENCE [LARGE SCALE GENOMIC DNA]</scope>
</reference>
<keyword evidence="1" id="KW-0472">Membrane</keyword>